<dbReference type="GO" id="GO:0016740">
    <property type="term" value="F:transferase activity"/>
    <property type="evidence" value="ECO:0007669"/>
    <property type="project" value="UniProtKB-KW"/>
</dbReference>
<keyword evidence="6" id="KW-0833">Ubl conjugation pathway</keyword>
<dbReference type="PANTHER" id="PTHR46116">
    <property type="entry name" value="(E3-INDEPENDENT) E2 UBIQUITIN-CONJUGATING ENZYME"/>
    <property type="match status" value="1"/>
</dbReference>
<evidence type="ECO:0000256" key="10">
    <source>
        <dbReference type="ARBA" id="ARBA00042316"/>
    </source>
</evidence>
<dbReference type="GO" id="GO:0006915">
    <property type="term" value="P:apoptotic process"/>
    <property type="evidence" value="ECO:0007669"/>
    <property type="project" value="UniProtKB-KW"/>
</dbReference>
<dbReference type="InterPro" id="IPR000608">
    <property type="entry name" value="UBC"/>
</dbReference>
<dbReference type="PROSITE" id="PS50127">
    <property type="entry name" value="UBC_2"/>
    <property type="match status" value="1"/>
</dbReference>
<accession>A0A6C0IJK8</accession>
<evidence type="ECO:0000259" key="12">
    <source>
        <dbReference type="PROSITE" id="PS50127"/>
    </source>
</evidence>
<keyword evidence="2" id="KW-0963">Cytoplasm</keyword>
<dbReference type="SMART" id="SM00212">
    <property type="entry name" value="UBCc"/>
    <property type="match status" value="1"/>
</dbReference>
<dbReference type="GO" id="GO:0004869">
    <property type="term" value="F:cysteine-type endopeptidase inhibitor activity"/>
    <property type="evidence" value="ECO:0007669"/>
    <property type="project" value="TreeGrafter"/>
</dbReference>
<keyword evidence="4" id="KW-0053">Apoptosis</keyword>
<name>A0A6C0IJK8_9ZZZZ</name>
<dbReference type="GO" id="GO:0005737">
    <property type="term" value="C:cytoplasm"/>
    <property type="evidence" value="ECO:0007669"/>
    <property type="project" value="UniProtKB-SubCell"/>
</dbReference>
<evidence type="ECO:0000256" key="6">
    <source>
        <dbReference type="ARBA" id="ARBA00022786"/>
    </source>
</evidence>
<keyword evidence="7" id="KW-0067">ATP-binding</keyword>
<evidence type="ECO:0000256" key="9">
    <source>
        <dbReference type="ARBA" id="ARBA00041798"/>
    </source>
</evidence>
<proteinExistence type="predicted"/>
<evidence type="ECO:0000256" key="4">
    <source>
        <dbReference type="ARBA" id="ARBA00022703"/>
    </source>
</evidence>
<dbReference type="AlphaFoldDB" id="A0A6C0IJK8"/>
<dbReference type="InterPro" id="IPR016135">
    <property type="entry name" value="UBQ-conjugating_enzyme/RWD"/>
</dbReference>
<evidence type="ECO:0000256" key="3">
    <source>
        <dbReference type="ARBA" id="ARBA00022679"/>
    </source>
</evidence>
<evidence type="ECO:0000313" key="13">
    <source>
        <dbReference type="EMBL" id="QHT93364.1"/>
    </source>
</evidence>
<keyword evidence="3" id="KW-0808">Transferase</keyword>
<reference evidence="13" key="1">
    <citation type="journal article" date="2020" name="Nature">
        <title>Giant virus diversity and host interactions through global metagenomics.</title>
        <authorList>
            <person name="Schulz F."/>
            <person name="Roux S."/>
            <person name="Paez-Espino D."/>
            <person name="Jungbluth S."/>
            <person name="Walsh D.A."/>
            <person name="Denef V.J."/>
            <person name="McMahon K.D."/>
            <person name="Konstantinidis K.T."/>
            <person name="Eloe-Fadrosh E.A."/>
            <person name="Kyrpides N.C."/>
            <person name="Woyke T."/>
        </authorList>
    </citation>
    <scope>NUCLEOTIDE SEQUENCE</scope>
    <source>
        <strain evidence="13">GVMAG-M-3300024252-29</strain>
    </source>
</reference>
<dbReference type="GO" id="GO:0005524">
    <property type="term" value="F:ATP binding"/>
    <property type="evidence" value="ECO:0007669"/>
    <property type="project" value="UniProtKB-KW"/>
</dbReference>
<evidence type="ECO:0000256" key="1">
    <source>
        <dbReference type="ARBA" id="ARBA00004496"/>
    </source>
</evidence>
<dbReference type="GO" id="GO:0043066">
    <property type="term" value="P:negative regulation of apoptotic process"/>
    <property type="evidence" value="ECO:0007669"/>
    <property type="project" value="TreeGrafter"/>
</dbReference>
<evidence type="ECO:0000256" key="5">
    <source>
        <dbReference type="ARBA" id="ARBA00022741"/>
    </source>
</evidence>
<keyword evidence="5" id="KW-0547">Nucleotide-binding</keyword>
<evidence type="ECO:0000256" key="7">
    <source>
        <dbReference type="ARBA" id="ARBA00022840"/>
    </source>
</evidence>
<evidence type="ECO:0000256" key="8">
    <source>
        <dbReference type="ARBA" id="ARBA00039894"/>
    </source>
</evidence>
<comment type="subcellular location">
    <subcellularLocation>
        <location evidence="1">Cytoplasm</location>
    </subcellularLocation>
</comment>
<sequence length="319" mass="36994">MSDKDTTSNKIITSETIKRLARDVRHIKKNPLTSNGIYYHHDEENILKGYAMIIGPSDTIYENGFYLFEINYPTDYPASPPTVLFRTNQHRIRFNPNLYVSGKVCISILNTWRGDQWSSCQTISSILLTLCTLFTNEPILNEPGITNKHKDFTSYHNIIEYSNIDIAILNIIDKSCDLYLPWFDMFYNDALVHFKQSIFKINDRIKSFMKNHKHDTLIKTGLYSIRILVDYKKLIPKFNRLVEQHASPEDLKKWKPIVFQLPRPISTYEEMDDLLAQLIGTSTNEILPTPPPTPAPKKTPIKISTRTKAVKNKEKILNK</sequence>
<feature type="domain" description="UBC core" evidence="12">
    <location>
        <begin position="15"/>
        <end position="176"/>
    </location>
</feature>
<dbReference type="Gene3D" id="3.10.110.10">
    <property type="entry name" value="Ubiquitin Conjugating Enzyme"/>
    <property type="match status" value="1"/>
</dbReference>
<organism evidence="13">
    <name type="scientific">viral metagenome</name>
    <dbReference type="NCBI Taxonomy" id="1070528"/>
    <lineage>
        <taxon>unclassified sequences</taxon>
        <taxon>metagenomes</taxon>
        <taxon>organismal metagenomes</taxon>
    </lineage>
</organism>
<dbReference type="PANTHER" id="PTHR46116:SF26">
    <property type="entry name" value="UBIQUITIN-CONJUGATING ENZYME E2 Z"/>
    <property type="match status" value="1"/>
</dbReference>
<protein>
    <recommendedName>
        <fullName evidence="8">Ubiquitin-conjugating enzyme E2 Z</fullName>
    </recommendedName>
    <alternativeName>
        <fullName evidence="9">E2 ubiquitin-conjugating enzyme Z</fullName>
    </alternativeName>
    <alternativeName>
        <fullName evidence="11">Ubiquitin carrier protein Z</fullName>
    </alternativeName>
    <alternativeName>
        <fullName evidence="10">Ubiquitin-protein ligase Z</fullName>
    </alternativeName>
</protein>
<evidence type="ECO:0000256" key="11">
    <source>
        <dbReference type="ARBA" id="ARBA00042401"/>
    </source>
</evidence>
<dbReference type="Pfam" id="PF00179">
    <property type="entry name" value="UQ_con"/>
    <property type="match status" value="1"/>
</dbReference>
<dbReference type="SUPFAM" id="SSF54495">
    <property type="entry name" value="UBC-like"/>
    <property type="match status" value="1"/>
</dbReference>
<dbReference type="GO" id="GO:0005634">
    <property type="term" value="C:nucleus"/>
    <property type="evidence" value="ECO:0007669"/>
    <property type="project" value="TreeGrafter"/>
</dbReference>
<evidence type="ECO:0000256" key="2">
    <source>
        <dbReference type="ARBA" id="ARBA00022490"/>
    </source>
</evidence>
<dbReference type="EMBL" id="MN740207">
    <property type="protein sequence ID" value="QHT93364.1"/>
    <property type="molecule type" value="Genomic_DNA"/>
</dbReference>